<evidence type="ECO:0000313" key="2">
    <source>
        <dbReference type="Proteomes" id="UP000001519"/>
    </source>
</evidence>
<protein>
    <submittedName>
        <fullName evidence="1">Uncharacterized protein</fullName>
    </submittedName>
</protein>
<reference evidence="1" key="4">
    <citation type="submission" date="2025-09" db="UniProtKB">
        <authorList>
            <consortium name="Ensembl"/>
        </authorList>
    </citation>
    <scope>IDENTIFICATION</scope>
</reference>
<proteinExistence type="predicted"/>
<dbReference type="GeneTree" id="ENSGT00910000147572"/>
<dbReference type="Ensembl" id="ENSGGOT00000057173.1">
    <property type="protein sequence ID" value="ENSGGOP00000032180.1"/>
    <property type="gene ID" value="ENSGGOG00000040038.1"/>
</dbReference>
<reference evidence="1 2" key="2">
    <citation type="journal article" date="2012" name="Nature">
        <title>Insights into hominid evolution from the gorilla genome sequence.</title>
        <authorList>
            <person name="Scally A."/>
            <person name="Dutheil J.Y."/>
            <person name="Hillier L.W."/>
            <person name="Jordan G.E."/>
            <person name="Goodhead I."/>
            <person name="Herrero J."/>
            <person name="Hobolth A."/>
            <person name="Lappalainen T."/>
            <person name="Mailund T."/>
            <person name="Marques-Bonet T."/>
            <person name="McCarthy S."/>
            <person name="Montgomery S.H."/>
            <person name="Schwalie P.C."/>
            <person name="Tang Y.A."/>
            <person name="Ward M.C."/>
            <person name="Xue Y."/>
            <person name="Yngvadottir B."/>
            <person name="Alkan C."/>
            <person name="Andersen L.N."/>
            <person name="Ayub Q."/>
            <person name="Ball E.V."/>
            <person name="Beal K."/>
            <person name="Bradley B.J."/>
            <person name="Chen Y."/>
            <person name="Clee C.M."/>
            <person name="Fitzgerald S."/>
            <person name="Graves T.A."/>
            <person name="Gu Y."/>
            <person name="Heath P."/>
            <person name="Heger A."/>
            <person name="Karakoc E."/>
            <person name="Kolb-Kokocinski A."/>
            <person name="Laird G.K."/>
            <person name="Lunter G."/>
            <person name="Meader S."/>
            <person name="Mort M."/>
            <person name="Mullikin J.C."/>
            <person name="Munch K."/>
            <person name="O'Connor T.D."/>
            <person name="Phillips A.D."/>
            <person name="Prado-Martinez J."/>
            <person name="Rogers A.S."/>
            <person name="Sajjadian S."/>
            <person name="Schmidt D."/>
            <person name="Shaw K."/>
            <person name="Simpson J.T."/>
            <person name="Stenson P.D."/>
            <person name="Turner D.J."/>
            <person name="Vigilant L."/>
            <person name="Vilella A.J."/>
            <person name="Whitener W."/>
            <person name="Zhu B."/>
            <person name="Cooper D.N."/>
            <person name="de Jong P."/>
            <person name="Dermitzakis E.T."/>
            <person name="Eichler E.E."/>
            <person name="Flicek P."/>
            <person name="Goldman N."/>
            <person name="Mundy N.I."/>
            <person name="Ning Z."/>
            <person name="Odom D.T."/>
            <person name="Ponting C.P."/>
            <person name="Quail M.A."/>
            <person name="Ryder O.A."/>
            <person name="Searle S.M."/>
            <person name="Warren W.C."/>
            <person name="Wilson R.K."/>
            <person name="Schierup M.H."/>
            <person name="Rogers J."/>
            <person name="Tyler-Smith C."/>
            <person name="Durbin R."/>
        </authorList>
    </citation>
    <scope>NUCLEOTIDE SEQUENCE [LARGE SCALE GENOMIC DNA]</scope>
</reference>
<dbReference type="Proteomes" id="UP000001519">
    <property type="component" value="Chromosome 3"/>
</dbReference>
<dbReference type="EMBL" id="CABD030025853">
    <property type="status" value="NOT_ANNOTATED_CDS"/>
    <property type="molecule type" value="Genomic_DNA"/>
</dbReference>
<dbReference type="InParanoid" id="A0A2I2YBJ6"/>
<accession>A0A2I2YBJ6</accession>
<sequence length="87" mass="10103">MKLYCSFMLFLRCTLALKHFFFFPRVFTKTQALFHLFKDRLLSRLSQCSVLFSVTDIFFVVKFCLQPGAVTHVCNPSTLGGQGRWIT</sequence>
<evidence type="ECO:0000313" key="1">
    <source>
        <dbReference type="Ensembl" id="ENSGGOP00000032180.1"/>
    </source>
</evidence>
<dbReference type="AlphaFoldDB" id="A0A2I2YBJ6"/>
<reference evidence="2" key="1">
    <citation type="submission" date="2011-05" db="EMBL/GenBank/DDBJ databases">
        <title>Insights into the evolution of the great apes provided by the gorilla genome.</title>
        <authorList>
            <person name="Scally A."/>
        </authorList>
    </citation>
    <scope>NUCLEOTIDE SEQUENCE [LARGE SCALE GENOMIC DNA]</scope>
</reference>
<name>A0A2I2YBJ6_GORGO</name>
<dbReference type="Bgee" id="ENSGGOG00000040038">
    <property type="expression patterns" value="Expressed in liver and 5 other cell types or tissues"/>
</dbReference>
<reference evidence="1" key="3">
    <citation type="submission" date="2025-08" db="UniProtKB">
        <authorList>
            <consortium name="Ensembl"/>
        </authorList>
    </citation>
    <scope>IDENTIFICATION</scope>
</reference>
<organism evidence="1 2">
    <name type="scientific">Gorilla gorilla gorilla</name>
    <name type="common">Western lowland gorilla</name>
    <dbReference type="NCBI Taxonomy" id="9595"/>
    <lineage>
        <taxon>Eukaryota</taxon>
        <taxon>Metazoa</taxon>
        <taxon>Chordata</taxon>
        <taxon>Craniata</taxon>
        <taxon>Vertebrata</taxon>
        <taxon>Euteleostomi</taxon>
        <taxon>Mammalia</taxon>
        <taxon>Eutheria</taxon>
        <taxon>Euarchontoglires</taxon>
        <taxon>Primates</taxon>
        <taxon>Haplorrhini</taxon>
        <taxon>Catarrhini</taxon>
        <taxon>Hominidae</taxon>
        <taxon>Gorilla</taxon>
    </lineage>
</organism>
<keyword evidence="2" id="KW-1185">Reference proteome</keyword>